<dbReference type="OrthoDB" id="9790459at2"/>
<dbReference type="STRING" id="573370.DMR_34560"/>
<organism evidence="2 3">
    <name type="scientific">Solidesulfovibrio magneticus (strain ATCC 700980 / DSM 13731 / RS-1)</name>
    <name type="common">Desulfovibrio magneticus</name>
    <dbReference type="NCBI Taxonomy" id="573370"/>
    <lineage>
        <taxon>Bacteria</taxon>
        <taxon>Pseudomonadati</taxon>
        <taxon>Thermodesulfobacteriota</taxon>
        <taxon>Desulfovibrionia</taxon>
        <taxon>Desulfovibrionales</taxon>
        <taxon>Desulfovibrionaceae</taxon>
        <taxon>Solidesulfovibrio</taxon>
    </lineage>
</organism>
<dbReference type="InterPro" id="IPR015947">
    <property type="entry name" value="PUA-like_sf"/>
</dbReference>
<accession>C4XKK7</accession>
<gene>
    <name evidence="2" type="ordered locus">DMR_34560</name>
</gene>
<evidence type="ECO:0000313" key="2">
    <source>
        <dbReference type="EMBL" id="BAH76947.1"/>
    </source>
</evidence>
<evidence type="ECO:0000259" key="1">
    <source>
        <dbReference type="Pfam" id="PF13391"/>
    </source>
</evidence>
<reference evidence="2 3" key="1">
    <citation type="journal article" date="2009" name="Genome Res.">
        <title>Whole genome sequence of Desulfovibrio magneticus strain RS-1 revealed common gene clusters in magnetotactic bacteria.</title>
        <authorList>
            <person name="Nakazawa H."/>
            <person name="Arakaki A."/>
            <person name="Narita-Yamada S."/>
            <person name="Yashiro I."/>
            <person name="Jinno K."/>
            <person name="Aoki N."/>
            <person name="Tsuruyama A."/>
            <person name="Okamura Y."/>
            <person name="Tanikawa S."/>
            <person name="Fujita N."/>
            <person name="Takeyama H."/>
            <person name="Matsunaga T."/>
        </authorList>
    </citation>
    <scope>NUCLEOTIDE SEQUENCE [LARGE SCALE GENOMIC DNA]</scope>
    <source>
        <strain evidence="3">ATCC 700980 / DSM 13731 / RS-1</strain>
    </source>
</reference>
<dbReference type="AlphaFoldDB" id="C4XKK7"/>
<keyword evidence="3" id="KW-1185">Reference proteome</keyword>
<dbReference type="InterPro" id="IPR003615">
    <property type="entry name" value="HNH_nuc"/>
</dbReference>
<protein>
    <recommendedName>
        <fullName evidence="1">HNH nuclease domain-containing protein</fullName>
    </recommendedName>
</protein>
<dbReference type="KEGG" id="dma:DMR_34560"/>
<dbReference type="Pfam" id="PF13391">
    <property type="entry name" value="HNH_2"/>
    <property type="match status" value="1"/>
</dbReference>
<proteinExistence type="predicted"/>
<dbReference type="EMBL" id="AP010904">
    <property type="protein sequence ID" value="BAH76947.1"/>
    <property type="molecule type" value="Genomic_DNA"/>
</dbReference>
<name>C4XKK7_SOLM1</name>
<evidence type="ECO:0000313" key="3">
    <source>
        <dbReference type="Proteomes" id="UP000009071"/>
    </source>
</evidence>
<dbReference type="RefSeq" id="WP_015862095.1">
    <property type="nucleotide sequence ID" value="NC_012796.1"/>
</dbReference>
<dbReference type="eggNOG" id="COG3440">
    <property type="taxonomic scope" value="Bacteria"/>
</dbReference>
<dbReference type="SUPFAM" id="SSF88697">
    <property type="entry name" value="PUA domain-like"/>
    <property type="match status" value="1"/>
</dbReference>
<dbReference type="REBASE" id="21109">
    <property type="entry name" value="Dma1McrBP"/>
</dbReference>
<dbReference type="HOGENOM" id="CLU_054701_0_0_7"/>
<dbReference type="Proteomes" id="UP000009071">
    <property type="component" value="Chromosome"/>
</dbReference>
<sequence>MTYWWVNQNQTAEHEILGGYLWSPKYKKDGRNNYFYNTMRQIQVGDIVFSYYSTRIQHLGIATAVAASCPKPDEFGSTGESWNIDGWIVPVKWTKIPNPFRPKELINELRPHLPGRYSPIQKDTGDGLQGVYLTLVPDSMADVLMRQIGDLAPQVKEAAAGQVEDDGPIQRVDDAIEKIIRISTSIDSTEKEALVKARKGQGRFRKNLESIEPGCRITGVTDSKLLKASHIKPWRSCASNEERLDGYNGLLLTPTIDHLFDRGLIGFNDNGDLLVSARIAADQLMRLGIDSGQLLNVGRFSKKQADYLAYHRANVFL</sequence>
<feature type="domain" description="HNH nuclease" evidence="1">
    <location>
        <begin position="215"/>
        <end position="268"/>
    </location>
</feature>